<dbReference type="GO" id="GO:0009408">
    <property type="term" value="P:response to heat"/>
    <property type="evidence" value="ECO:0007669"/>
    <property type="project" value="TreeGrafter"/>
</dbReference>
<keyword evidence="4" id="KW-1185">Reference proteome</keyword>
<dbReference type="GO" id="GO:0005737">
    <property type="term" value="C:cytoplasm"/>
    <property type="evidence" value="ECO:0007669"/>
    <property type="project" value="TreeGrafter"/>
</dbReference>
<dbReference type="Gene3D" id="2.60.40.790">
    <property type="match status" value="1"/>
</dbReference>
<dbReference type="CDD" id="cd06526">
    <property type="entry name" value="metazoan_ACD"/>
    <property type="match status" value="1"/>
</dbReference>
<dbReference type="PANTHER" id="PTHR45640">
    <property type="entry name" value="HEAT SHOCK PROTEIN HSP-12.2-RELATED"/>
    <property type="match status" value="1"/>
</dbReference>
<evidence type="ECO:0000256" key="2">
    <source>
        <dbReference type="RuleBase" id="RU003616"/>
    </source>
</evidence>
<dbReference type="InterPro" id="IPR002068">
    <property type="entry name" value="A-crystallin/Hsp20_dom"/>
</dbReference>
<dbReference type="GO" id="GO:0042026">
    <property type="term" value="P:protein refolding"/>
    <property type="evidence" value="ECO:0007669"/>
    <property type="project" value="TreeGrafter"/>
</dbReference>
<evidence type="ECO:0000256" key="1">
    <source>
        <dbReference type="PROSITE-ProRule" id="PRU00285"/>
    </source>
</evidence>
<feature type="domain" description="SHSP" evidence="3">
    <location>
        <begin position="49"/>
        <end position="143"/>
    </location>
</feature>
<evidence type="ECO:0000259" key="3">
    <source>
        <dbReference type="PROSITE" id="PS01031"/>
    </source>
</evidence>
<reference evidence="5" key="1">
    <citation type="submission" date="2025-08" db="UniProtKB">
        <authorList>
            <consortium name="RefSeq"/>
        </authorList>
    </citation>
    <scope>IDENTIFICATION</scope>
    <source>
        <tissue evidence="5">Gonads</tissue>
    </source>
</reference>
<dbReference type="RefSeq" id="XP_030749538.1">
    <property type="nucleotide sequence ID" value="XM_030893678.1"/>
</dbReference>
<gene>
    <name evidence="5" type="primary">LOC115877489</name>
</gene>
<dbReference type="AlphaFoldDB" id="A0A6J2XDY0"/>
<protein>
    <submittedName>
        <fullName evidence="5">Alpha-crystallin B chain-like isoform X3</fullName>
    </submittedName>
</protein>
<dbReference type="PROSITE" id="PS01031">
    <property type="entry name" value="SHSP"/>
    <property type="match status" value="1"/>
</dbReference>
<dbReference type="GeneID" id="115877489"/>
<dbReference type="InterPro" id="IPR008978">
    <property type="entry name" value="HSP20-like_chaperone"/>
</dbReference>
<evidence type="ECO:0000313" key="5">
    <source>
        <dbReference type="RefSeq" id="XP_030749538.1"/>
    </source>
</evidence>
<dbReference type="GO" id="GO:0005634">
    <property type="term" value="C:nucleus"/>
    <property type="evidence" value="ECO:0007669"/>
    <property type="project" value="TreeGrafter"/>
</dbReference>
<comment type="similarity">
    <text evidence="1 2">Belongs to the small heat shock protein (HSP20) family.</text>
</comment>
<organism evidence="4 5">
    <name type="scientific">Sitophilus oryzae</name>
    <name type="common">Rice weevil</name>
    <name type="synonym">Curculio oryzae</name>
    <dbReference type="NCBI Taxonomy" id="7048"/>
    <lineage>
        <taxon>Eukaryota</taxon>
        <taxon>Metazoa</taxon>
        <taxon>Ecdysozoa</taxon>
        <taxon>Arthropoda</taxon>
        <taxon>Hexapoda</taxon>
        <taxon>Insecta</taxon>
        <taxon>Pterygota</taxon>
        <taxon>Neoptera</taxon>
        <taxon>Endopterygota</taxon>
        <taxon>Coleoptera</taxon>
        <taxon>Polyphaga</taxon>
        <taxon>Cucujiformia</taxon>
        <taxon>Curculionidae</taxon>
        <taxon>Dryophthorinae</taxon>
        <taxon>Sitophilus</taxon>
    </lineage>
</organism>
<proteinExistence type="inferred from homology"/>
<dbReference type="Pfam" id="PF00011">
    <property type="entry name" value="HSP20"/>
    <property type="match status" value="1"/>
</dbReference>
<dbReference type="InterPro" id="IPR001436">
    <property type="entry name" value="Alpha-crystallin/sHSP_animal"/>
</dbReference>
<name>A0A6J2XDY0_SITOR</name>
<evidence type="ECO:0000313" key="4">
    <source>
        <dbReference type="Proteomes" id="UP000504635"/>
    </source>
</evidence>
<dbReference type="SUPFAM" id="SSF49764">
    <property type="entry name" value="HSP20-like chaperones"/>
    <property type="match status" value="1"/>
</dbReference>
<dbReference type="PANTHER" id="PTHR45640:SF34">
    <property type="entry name" value="PROTEIN LETHAL(2)ESSENTIAL FOR LIFE"/>
    <property type="match status" value="1"/>
</dbReference>
<dbReference type="OrthoDB" id="2985014at2759"/>
<sequence>MGFVKSFTSKVLAVARCRCFAHDQCFKNARRMLEESGINWEDELLELNQSYSVFGTSVMDNVFFYQDRFEILVDARGFKPEEIKCTVTPRSVEVLAQTENQIENAQRRMTLTRQYVLPKNASPENGTCCLSNEGIFLVTAPWA</sequence>
<dbReference type="Proteomes" id="UP000504635">
    <property type="component" value="Unplaced"/>
</dbReference>
<dbReference type="GO" id="GO:0051082">
    <property type="term" value="F:unfolded protein binding"/>
    <property type="evidence" value="ECO:0007669"/>
    <property type="project" value="TreeGrafter"/>
</dbReference>
<accession>A0A6J2XDY0</accession>